<keyword evidence="3" id="KW-1185">Reference proteome</keyword>
<feature type="compositionally biased region" description="Acidic residues" evidence="1">
    <location>
        <begin position="1212"/>
        <end position="1227"/>
    </location>
</feature>
<organism evidence="2 3">
    <name type="scientific">Actinomortierella ambigua</name>
    <dbReference type="NCBI Taxonomy" id="1343610"/>
    <lineage>
        <taxon>Eukaryota</taxon>
        <taxon>Fungi</taxon>
        <taxon>Fungi incertae sedis</taxon>
        <taxon>Mucoromycota</taxon>
        <taxon>Mortierellomycotina</taxon>
        <taxon>Mortierellomycetes</taxon>
        <taxon>Mortierellales</taxon>
        <taxon>Mortierellaceae</taxon>
        <taxon>Actinomortierella</taxon>
    </lineage>
</organism>
<feature type="compositionally biased region" description="Pro residues" evidence="1">
    <location>
        <begin position="116"/>
        <end position="130"/>
    </location>
</feature>
<feature type="compositionally biased region" description="Low complexity" evidence="1">
    <location>
        <begin position="1077"/>
        <end position="1107"/>
    </location>
</feature>
<feature type="region of interest" description="Disordered" evidence="1">
    <location>
        <begin position="81"/>
        <end position="139"/>
    </location>
</feature>
<gene>
    <name evidence="2" type="ORF">DFQ27_003777</name>
</gene>
<feature type="compositionally biased region" description="Acidic residues" evidence="1">
    <location>
        <begin position="809"/>
        <end position="818"/>
    </location>
</feature>
<dbReference type="Proteomes" id="UP000807716">
    <property type="component" value="Unassembled WGS sequence"/>
</dbReference>
<evidence type="ECO:0000313" key="3">
    <source>
        <dbReference type="Proteomes" id="UP000807716"/>
    </source>
</evidence>
<dbReference type="EMBL" id="JAAAJB010000263">
    <property type="protein sequence ID" value="KAG0260002.1"/>
    <property type="molecule type" value="Genomic_DNA"/>
</dbReference>
<feature type="region of interest" description="Disordered" evidence="1">
    <location>
        <begin position="1212"/>
        <end position="1243"/>
    </location>
</feature>
<feature type="compositionally biased region" description="Low complexity" evidence="1">
    <location>
        <begin position="378"/>
        <end position="393"/>
    </location>
</feature>
<feature type="compositionally biased region" description="Low complexity" evidence="1">
    <location>
        <begin position="1233"/>
        <end position="1243"/>
    </location>
</feature>
<sequence>MLYQEFRQGPEVARIQVLTDSQTSQQYIRLDDIQEVFPDAFRFCVDGNSVSFMIAADGTKYDNPRRVPYVPGRVLDVIARSGSLSPSTSPTPSRSPSPLHSFGGSGLGSPATPHQLPLPPPRALTGPTPPSSSNTATTLTATTTTTSFYTSTSSLTLTAAATALSTLQPPEVHFHRHQQQHCNGDDGGGDIQYQHEAQQVLYQARLLLESVQSHQASSHHLLQDDLIHTQQQIQANLSRLEQAVQGLQASQTRQHQAIVDQLRQMQQMQQQALERLAWIQGKVAQILVQSWELVEYPIPRLFVVLPDTRRRRWDPTRMWTNRFRLYFLCECGGGGGGHGIAGPHIGGGEIVHRHTRLGSPSLTTSAAASPPRSPPRPSSSSSSSSPKRSPPTSDIGSSPRSIHIAPHEGYEILRPTEFFEKYGPYILGLLNILKYGLTTASIAVPAINQLQVVDGVKQAANNIRSIASDTLVGIDQSIAYLEHTLGLQQQSDGGAEGEGRGNRMGEIQALEGADLRRLESFLRVRDPDRVLGNLYRSSSSDEVGGGGHVQWVCLDHYRLPYREQAIQQLVNSMRIAGLVSSSSLDVHRRRASVTVRSSLALTEFLTALTQCPVIDELHLVLDFAFSYTDLSALKHALHKTNVHWLSIDGCENKGSGPAVAVDLLAWPPGKYRFDPILRILATNPRLQRLCLANLAKFSQRTSSSSLLNGSGGHPSPSSLESLPPPVFGWLRTFHYAHEMDERDQRRLAEILRACPRLYDVRLGNAFDSYVYPDLWKALAALRELEILHLYGVTDMVDDISEASSRDGSADEEEEEEEEASRNIGDESDTDDEQGITRPITLGDKRMRSLSPPGSVVSSPSSSVAMSRGRAPSQRSQQSSQPRGGQTMTTKRSRSKEALSFVDYFAQAYRNRSMLDSHYSTSSNSKDNDGDVDMDFIPETLFPSLEQSRLSRLRELVLVRSGLTAGDILRWLRVIVGDQRSSSRHTTSCSSLSPSSAVPPTCALEVLQVELVGMYPIDLQALFVDHCPQITHRMTRLWLNVATVDERNLQALRMALRALPLLTHLGLVLEDDGGGVSSDGSNSGSREGSRSSSYDSYTTTPTKSTSCGEGDHISSGTSPQTHHHHHFLLSSALPPAKEPGLTTSILSSIVDLSAISHLYLGRFDCRELAPFLLAAATHPHARLHSLTLDGLLHPREGQLPELLRLLTSCSMSDDVDDDDDDDDDDDENSSNNDPASDPTATTLSPSLPTLTHLALANLFEPDDWLAHLITQLDFSPLCTLVLNYVALGPDATAALLARAPEFLGVVSSPSSPSPPSPPSLSSSRKPLEKLMLYGIDEMSMDIQKFLETVRKRALAGLPAHLQQQQQNNGAFTVKHGFISSHDMAEWMRWLD</sequence>
<protein>
    <recommendedName>
        <fullName evidence="4">RNI-like protein</fullName>
    </recommendedName>
</protein>
<proteinExistence type="predicted"/>
<feature type="region of interest" description="Disordered" evidence="1">
    <location>
        <begin position="360"/>
        <end position="402"/>
    </location>
</feature>
<feature type="compositionally biased region" description="Low complexity" evidence="1">
    <location>
        <begin position="848"/>
        <end position="885"/>
    </location>
</feature>
<name>A0A9P6U544_9FUNG</name>
<evidence type="ECO:0008006" key="4">
    <source>
        <dbReference type="Google" id="ProtNLM"/>
    </source>
</evidence>
<evidence type="ECO:0000256" key="1">
    <source>
        <dbReference type="SAM" id="MobiDB-lite"/>
    </source>
</evidence>
<dbReference type="OrthoDB" id="2444617at2759"/>
<feature type="compositionally biased region" description="Low complexity" evidence="1">
    <location>
        <begin position="360"/>
        <end position="370"/>
    </location>
</feature>
<feature type="compositionally biased region" description="Low complexity" evidence="1">
    <location>
        <begin position="81"/>
        <end position="101"/>
    </location>
</feature>
<dbReference type="PANTHER" id="PTHR48125:SF12">
    <property type="entry name" value="AT HOOK TRANSCRIPTION FACTOR FAMILY-RELATED"/>
    <property type="match status" value="1"/>
</dbReference>
<evidence type="ECO:0000313" key="2">
    <source>
        <dbReference type="EMBL" id="KAG0260002.1"/>
    </source>
</evidence>
<feature type="region of interest" description="Disordered" evidence="1">
    <location>
        <begin position="1072"/>
        <end position="1125"/>
    </location>
</feature>
<comment type="caution">
    <text evidence="2">The sequence shown here is derived from an EMBL/GenBank/DDBJ whole genome shotgun (WGS) entry which is preliminary data.</text>
</comment>
<reference evidence="2" key="1">
    <citation type="journal article" date="2020" name="Fungal Divers.">
        <title>Resolving the Mortierellaceae phylogeny through synthesis of multi-gene phylogenetics and phylogenomics.</title>
        <authorList>
            <person name="Vandepol N."/>
            <person name="Liber J."/>
            <person name="Desiro A."/>
            <person name="Na H."/>
            <person name="Kennedy M."/>
            <person name="Barry K."/>
            <person name="Grigoriev I.V."/>
            <person name="Miller A.N."/>
            <person name="O'Donnell K."/>
            <person name="Stajich J.E."/>
            <person name="Bonito G."/>
        </authorList>
    </citation>
    <scope>NUCLEOTIDE SEQUENCE</scope>
    <source>
        <strain evidence="2">BC1065</strain>
    </source>
</reference>
<feature type="region of interest" description="Disordered" evidence="1">
    <location>
        <begin position="801"/>
        <end position="894"/>
    </location>
</feature>
<accession>A0A9P6U544</accession>
<dbReference type="PANTHER" id="PTHR48125">
    <property type="entry name" value="LP07818P1"/>
    <property type="match status" value="1"/>
</dbReference>